<reference evidence="8" key="1">
    <citation type="journal article" date="2021" name="PeerJ">
        <title>Extensive microbial diversity within the chicken gut microbiome revealed by metagenomics and culture.</title>
        <authorList>
            <person name="Gilroy R."/>
            <person name="Ravi A."/>
            <person name="Getino M."/>
            <person name="Pursley I."/>
            <person name="Horton D.L."/>
            <person name="Alikhan N.F."/>
            <person name="Baker D."/>
            <person name="Gharbi K."/>
            <person name="Hall N."/>
            <person name="Watson M."/>
            <person name="Adriaenssens E.M."/>
            <person name="Foster-Nyarko E."/>
            <person name="Jarju S."/>
            <person name="Secka A."/>
            <person name="Antonio M."/>
            <person name="Oren A."/>
            <person name="Chaudhuri R.R."/>
            <person name="La Ragione R."/>
            <person name="Hildebrand F."/>
            <person name="Pallen M.J."/>
        </authorList>
    </citation>
    <scope>NUCLEOTIDE SEQUENCE</scope>
    <source>
        <strain evidence="8">ChiGjej1B1-13045</strain>
    </source>
</reference>
<feature type="transmembrane region" description="Helical" evidence="6">
    <location>
        <begin position="14"/>
        <end position="36"/>
    </location>
</feature>
<evidence type="ECO:0000256" key="1">
    <source>
        <dbReference type="ARBA" id="ARBA00009179"/>
    </source>
</evidence>
<evidence type="ECO:0000259" key="7">
    <source>
        <dbReference type="PROSITE" id="PS50106"/>
    </source>
</evidence>
<feature type="domain" description="PDZ" evidence="7">
    <location>
        <begin position="108"/>
        <end position="178"/>
    </location>
</feature>
<dbReference type="GO" id="GO:0007165">
    <property type="term" value="P:signal transduction"/>
    <property type="evidence" value="ECO:0007669"/>
    <property type="project" value="TreeGrafter"/>
</dbReference>
<dbReference type="AlphaFoldDB" id="A0A9D2DBJ0"/>
<dbReference type="PANTHER" id="PTHR32060">
    <property type="entry name" value="TAIL-SPECIFIC PROTEASE"/>
    <property type="match status" value="1"/>
</dbReference>
<dbReference type="PROSITE" id="PS50106">
    <property type="entry name" value="PDZ"/>
    <property type="match status" value="1"/>
</dbReference>
<keyword evidence="4 5" id="KW-0720">Serine protease</keyword>
<keyword evidence="3 5" id="KW-0378">Hydrolase</keyword>
<dbReference type="InterPro" id="IPR036034">
    <property type="entry name" value="PDZ_sf"/>
</dbReference>
<proteinExistence type="inferred from homology"/>
<comment type="caution">
    <text evidence="8">The sequence shown here is derived from an EMBL/GenBank/DDBJ whole genome shotgun (WGS) entry which is preliminary data.</text>
</comment>
<dbReference type="GO" id="GO:0030288">
    <property type="term" value="C:outer membrane-bounded periplasmic space"/>
    <property type="evidence" value="ECO:0007669"/>
    <property type="project" value="TreeGrafter"/>
</dbReference>
<dbReference type="Gene3D" id="3.90.226.10">
    <property type="entry name" value="2-enoyl-CoA Hydratase, Chain A, domain 1"/>
    <property type="match status" value="1"/>
</dbReference>
<dbReference type="SUPFAM" id="SSF50156">
    <property type="entry name" value="PDZ domain-like"/>
    <property type="match status" value="1"/>
</dbReference>
<evidence type="ECO:0000313" key="9">
    <source>
        <dbReference type="Proteomes" id="UP000824017"/>
    </source>
</evidence>
<dbReference type="EMBL" id="DXCD01000228">
    <property type="protein sequence ID" value="HIZ14001.1"/>
    <property type="molecule type" value="Genomic_DNA"/>
</dbReference>
<dbReference type="SUPFAM" id="SSF52096">
    <property type="entry name" value="ClpP/crotonase"/>
    <property type="match status" value="1"/>
</dbReference>
<gene>
    <name evidence="8" type="ORF">H9817_08780</name>
</gene>
<dbReference type="GO" id="GO:0006508">
    <property type="term" value="P:proteolysis"/>
    <property type="evidence" value="ECO:0007669"/>
    <property type="project" value="UniProtKB-KW"/>
</dbReference>
<keyword evidence="6" id="KW-1133">Transmembrane helix</keyword>
<dbReference type="Gene3D" id="3.30.750.44">
    <property type="match status" value="1"/>
</dbReference>
<evidence type="ECO:0000256" key="5">
    <source>
        <dbReference type="RuleBase" id="RU004404"/>
    </source>
</evidence>
<dbReference type="InterPro" id="IPR055210">
    <property type="entry name" value="CtpA/B_N"/>
</dbReference>
<dbReference type="GO" id="GO:0004175">
    <property type="term" value="F:endopeptidase activity"/>
    <property type="evidence" value="ECO:0007669"/>
    <property type="project" value="TreeGrafter"/>
</dbReference>
<evidence type="ECO:0000256" key="2">
    <source>
        <dbReference type="ARBA" id="ARBA00022670"/>
    </source>
</evidence>
<dbReference type="InterPro" id="IPR001478">
    <property type="entry name" value="PDZ"/>
</dbReference>
<dbReference type="InterPro" id="IPR004447">
    <property type="entry name" value="Peptidase_S41A"/>
</dbReference>
<dbReference type="CDD" id="cd07560">
    <property type="entry name" value="Peptidase_S41_CPP"/>
    <property type="match status" value="1"/>
</dbReference>
<dbReference type="GO" id="GO:0008236">
    <property type="term" value="F:serine-type peptidase activity"/>
    <property type="evidence" value="ECO:0007669"/>
    <property type="project" value="UniProtKB-KW"/>
</dbReference>
<protein>
    <submittedName>
        <fullName evidence="8">S41 family peptidase</fullName>
    </submittedName>
</protein>
<keyword evidence="2 5" id="KW-0645">Protease</keyword>
<dbReference type="Gene3D" id="2.30.42.10">
    <property type="match status" value="1"/>
</dbReference>
<dbReference type="InterPro" id="IPR029045">
    <property type="entry name" value="ClpP/crotonase-like_dom_sf"/>
</dbReference>
<dbReference type="Proteomes" id="UP000824017">
    <property type="component" value="Unassembled WGS sequence"/>
</dbReference>
<dbReference type="Pfam" id="PF17820">
    <property type="entry name" value="PDZ_6"/>
    <property type="match status" value="1"/>
</dbReference>
<comment type="similarity">
    <text evidence="1 5">Belongs to the peptidase S41A family.</text>
</comment>
<evidence type="ECO:0000256" key="4">
    <source>
        <dbReference type="ARBA" id="ARBA00022825"/>
    </source>
</evidence>
<dbReference type="SMART" id="SM00245">
    <property type="entry name" value="TSPc"/>
    <property type="match status" value="1"/>
</dbReference>
<keyword evidence="6" id="KW-0812">Transmembrane</keyword>
<dbReference type="InterPro" id="IPR005151">
    <property type="entry name" value="Tail-specific_protease"/>
</dbReference>
<sequence length="407" mass="44519">MDWEKEKKVRTKRFWLGVFAGFLAAVFLLAGAWSVWQLSGLGNNGDFASNSISEEDVEDKLDQINGLIENYYLYEDEIDEDALIDGIYSGYASALGDPYTEYYDKEETQALLETTSGEFSGIGATMSMGVDSGEITIVNVYKDSPADKAGLQEGDILYQVDDKETAGEDLDTVVSWIKGEQGTDVTLHVLRNGEEIEATATRDIIEIQTVDYEMKDGQIGYIAVSEFDDVTYEQFKTALDDLEAQGMQGLVIDLRGNPGGNLSTVTDMLKLLLPEGTIVSTKDKYGNTEEITCDGSNEFTKPLAVLVNQYSASASEIFSGAIQDYGIGQIVGMTTYGKGVVQQLMDLGDGTYLKITIAEYYTPSGRSINGVGVEPDVEVEYEYDSENPEADNQLDRALEVVQGEISG</sequence>
<keyword evidence="6" id="KW-0472">Membrane</keyword>
<evidence type="ECO:0000313" key="8">
    <source>
        <dbReference type="EMBL" id="HIZ14001.1"/>
    </source>
</evidence>
<dbReference type="SMART" id="SM00228">
    <property type="entry name" value="PDZ"/>
    <property type="match status" value="1"/>
</dbReference>
<name>A0A9D2DBJ0_9FIRM</name>
<organism evidence="8 9">
    <name type="scientific">Candidatus Mediterraneibacter stercorigallinarum</name>
    <dbReference type="NCBI Taxonomy" id="2838686"/>
    <lineage>
        <taxon>Bacteria</taxon>
        <taxon>Bacillati</taxon>
        <taxon>Bacillota</taxon>
        <taxon>Clostridia</taxon>
        <taxon>Lachnospirales</taxon>
        <taxon>Lachnospiraceae</taxon>
        <taxon>Mediterraneibacter</taxon>
    </lineage>
</organism>
<reference evidence="8" key="2">
    <citation type="submission" date="2021-04" db="EMBL/GenBank/DDBJ databases">
        <authorList>
            <person name="Gilroy R."/>
        </authorList>
    </citation>
    <scope>NUCLEOTIDE SEQUENCE</scope>
    <source>
        <strain evidence="8">ChiGjej1B1-13045</strain>
    </source>
</reference>
<dbReference type="NCBIfam" id="TIGR00225">
    <property type="entry name" value="prc"/>
    <property type="match status" value="1"/>
</dbReference>
<dbReference type="CDD" id="cd06782">
    <property type="entry name" value="cpPDZ_CPP-like"/>
    <property type="match status" value="1"/>
</dbReference>
<dbReference type="PANTHER" id="PTHR32060:SF30">
    <property type="entry name" value="CARBOXY-TERMINAL PROCESSING PROTEASE CTPA"/>
    <property type="match status" value="1"/>
</dbReference>
<dbReference type="InterPro" id="IPR041489">
    <property type="entry name" value="PDZ_6"/>
</dbReference>
<evidence type="ECO:0000256" key="6">
    <source>
        <dbReference type="SAM" id="Phobius"/>
    </source>
</evidence>
<evidence type="ECO:0000256" key="3">
    <source>
        <dbReference type="ARBA" id="ARBA00022801"/>
    </source>
</evidence>
<dbReference type="Pfam" id="PF22694">
    <property type="entry name" value="CtpB_N-like"/>
    <property type="match status" value="1"/>
</dbReference>
<accession>A0A9D2DBJ0</accession>
<dbReference type="Pfam" id="PF03572">
    <property type="entry name" value="Peptidase_S41"/>
    <property type="match status" value="1"/>
</dbReference>